<sequence>MPILEVYDGSGDPMDHLNHFREHLNLQGLDETTMCQCFPLTLKGDAWIWFYGMPVDSICDFGDLATAFCPDSPPGKGGEITPAPHPESAGEPGELGDSDAVCSGGRADPRSADEVKPMPSSWPKGVLSSSTSFTKAHRPS</sequence>
<reference evidence="2" key="1">
    <citation type="submission" date="2023-05" db="EMBL/GenBank/DDBJ databases">
        <title>Nepenthes gracilis genome sequencing.</title>
        <authorList>
            <person name="Fukushima K."/>
        </authorList>
    </citation>
    <scope>NUCLEOTIDE SEQUENCE</scope>
    <source>
        <strain evidence="2">SING2019-196</strain>
    </source>
</reference>
<dbReference type="PANTHER" id="PTHR33223">
    <property type="entry name" value="CCHC-TYPE DOMAIN-CONTAINING PROTEIN"/>
    <property type="match status" value="1"/>
</dbReference>
<proteinExistence type="predicted"/>
<protein>
    <submittedName>
        <fullName evidence="2">Uncharacterized protein</fullName>
    </submittedName>
</protein>
<evidence type="ECO:0000313" key="2">
    <source>
        <dbReference type="EMBL" id="GMH31592.1"/>
    </source>
</evidence>
<dbReference type="EMBL" id="BSYO01000040">
    <property type="protein sequence ID" value="GMH31592.1"/>
    <property type="molecule type" value="Genomic_DNA"/>
</dbReference>
<feature type="region of interest" description="Disordered" evidence="1">
    <location>
        <begin position="70"/>
        <end position="140"/>
    </location>
</feature>
<accession>A0AAD3TMM4</accession>
<dbReference type="Proteomes" id="UP001279734">
    <property type="component" value="Unassembled WGS sequence"/>
</dbReference>
<evidence type="ECO:0000313" key="3">
    <source>
        <dbReference type="Proteomes" id="UP001279734"/>
    </source>
</evidence>
<feature type="compositionally biased region" description="Basic and acidic residues" evidence="1">
    <location>
        <begin position="107"/>
        <end position="116"/>
    </location>
</feature>
<dbReference type="PANTHER" id="PTHR33223:SF10">
    <property type="entry name" value="AMINOTRANSFERASE-LIKE PLANT MOBILE DOMAIN-CONTAINING PROTEIN"/>
    <property type="match status" value="1"/>
</dbReference>
<name>A0AAD3TMM4_NEPGR</name>
<keyword evidence="3" id="KW-1185">Reference proteome</keyword>
<gene>
    <name evidence="2" type="ORF">Nepgr_033436</name>
</gene>
<dbReference type="AlphaFoldDB" id="A0AAD3TMM4"/>
<organism evidence="2 3">
    <name type="scientific">Nepenthes gracilis</name>
    <name type="common">Slender pitcher plant</name>
    <dbReference type="NCBI Taxonomy" id="150966"/>
    <lineage>
        <taxon>Eukaryota</taxon>
        <taxon>Viridiplantae</taxon>
        <taxon>Streptophyta</taxon>
        <taxon>Embryophyta</taxon>
        <taxon>Tracheophyta</taxon>
        <taxon>Spermatophyta</taxon>
        <taxon>Magnoliopsida</taxon>
        <taxon>eudicotyledons</taxon>
        <taxon>Gunneridae</taxon>
        <taxon>Pentapetalae</taxon>
        <taxon>Caryophyllales</taxon>
        <taxon>Nepenthaceae</taxon>
        <taxon>Nepenthes</taxon>
    </lineage>
</organism>
<comment type="caution">
    <text evidence="2">The sequence shown here is derived from an EMBL/GenBank/DDBJ whole genome shotgun (WGS) entry which is preliminary data.</text>
</comment>
<evidence type="ECO:0000256" key="1">
    <source>
        <dbReference type="SAM" id="MobiDB-lite"/>
    </source>
</evidence>